<keyword evidence="3 6" id="KW-0464">Manganese</keyword>
<evidence type="ECO:0000256" key="5">
    <source>
        <dbReference type="ARBA" id="ARBA00023295"/>
    </source>
</evidence>
<evidence type="ECO:0000256" key="4">
    <source>
        <dbReference type="ARBA" id="ARBA00023239"/>
    </source>
</evidence>
<comment type="similarity">
    <text evidence="6">Belongs to the pseudouridine-5'-phosphate glycosidase family.</text>
</comment>
<dbReference type="InterPro" id="IPR022830">
    <property type="entry name" value="Indigdn_synthA-like"/>
</dbReference>
<evidence type="ECO:0000256" key="1">
    <source>
        <dbReference type="ARBA" id="ARBA00022723"/>
    </source>
</evidence>
<dbReference type="GO" id="GO:0046872">
    <property type="term" value="F:metal ion binding"/>
    <property type="evidence" value="ECO:0007669"/>
    <property type="project" value="UniProtKB-KW"/>
</dbReference>
<keyword evidence="1 6" id="KW-0479">Metal-binding</keyword>
<dbReference type="RefSeq" id="WP_120331888.1">
    <property type="nucleotide sequence ID" value="NZ_RAQQ01000033.1"/>
</dbReference>
<dbReference type="GO" id="GO:0046113">
    <property type="term" value="P:nucleobase catabolic process"/>
    <property type="evidence" value="ECO:0007669"/>
    <property type="project" value="UniProtKB-UniRule"/>
</dbReference>
<dbReference type="Proteomes" id="UP000285744">
    <property type="component" value="Unassembled WGS sequence"/>
</dbReference>
<dbReference type="EC" id="4.2.1.70" evidence="6"/>
<evidence type="ECO:0000256" key="2">
    <source>
        <dbReference type="ARBA" id="ARBA00022801"/>
    </source>
</evidence>
<dbReference type="GO" id="GO:0005737">
    <property type="term" value="C:cytoplasm"/>
    <property type="evidence" value="ECO:0007669"/>
    <property type="project" value="TreeGrafter"/>
</dbReference>
<dbReference type="OrthoDB" id="9805870at2"/>
<dbReference type="PANTHER" id="PTHR42909:SF1">
    <property type="entry name" value="CARBOHYDRATE KINASE PFKB DOMAIN-CONTAINING PROTEIN"/>
    <property type="match status" value="1"/>
</dbReference>
<dbReference type="Pfam" id="PF04227">
    <property type="entry name" value="Indigoidine_A"/>
    <property type="match status" value="1"/>
</dbReference>
<feature type="active site" description="Proton donor" evidence="6">
    <location>
        <position position="26"/>
    </location>
</feature>
<comment type="subunit">
    <text evidence="6">Homotrimer.</text>
</comment>
<proteinExistence type="inferred from homology"/>
<gene>
    <name evidence="6" type="primary">psuG</name>
    <name evidence="7" type="ORF">D7I43_29515</name>
</gene>
<sequence length="311" mass="32066">MTNFHIRYGAEVADALRDGRPVVALESTIVSHGLPRPENLRVARRIEATVRDAGAVPATIGMVGGELVVGLDDAQLTRLATVDGVAKLSVRDLAVAAATGADGATTVAATSAVAAAAGIGVFATGGLGGVHREAAQTFDESADLTTLARTPIAVVCAGVKSILDVGATLERLETLGVSVVGYRTRRFPGFYLTDGGFDLDWSVDSPEQVADVLAAREQHGLHGGGLVVANPLPVDEQLDPELHDRTLADGLALLQRDGVTGKAVTPFLLAHFHSATEGASLAVNVRIILRNADLAARIAVAAAARRADSPE</sequence>
<dbReference type="HAMAP" id="MF_01876">
    <property type="entry name" value="PsiMP_glycosidase"/>
    <property type="match status" value="1"/>
</dbReference>
<evidence type="ECO:0000256" key="3">
    <source>
        <dbReference type="ARBA" id="ARBA00023211"/>
    </source>
</evidence>
<accession>A0A420ET06</accession>
<comment type="function">
    <text evidence="6">Catalyzes the reversible cleavage of pseudouridine 5'-phosphate (PsiMP) to ribose 5-phosphate and uracil. Functions biologically in the cleavage direction, as part of a pseudouridine degradation pathway.</text>
</comment>
<dbReference type="PANTHER" id="PTHR42909">
    <property type="entry name" value="ZGC:136858"/>
    <property type="match status" value="1"/>
</dbReference>
<dbReference type="GO" id="GO:0004730">
    <property type="term" value="F:pseudouridylate synthase activity"/>
    <property type="evidence" value="ECO:0007669"/>
    <property type="project" value="UniProtKB-UniRule"/>
</dbReference>
<evidence type="ECO:0000313" key="8">
    <source>
        <dbReference type="Proteomes" id="UP000285744"/>
    </source>
</evidence>
<reference evidence="7 8" key="1">
    <citation type="journal article" date="2018" name="Int. J. Syst. Evol. Microbiol.">
        <title>Micromonospora globbae sp. nov., an endophytic actinomycete isolated from roots of Globba winitii C. H. Wright.</title>
        <authorList>
            <person name="Kuncharoen N."/>
            <person name="Pittayakhajonwut P."/>
            <person name="Tanasupawat S."/>
        </authorList>
    </citation>
    <scope>NUCLEOTIDE SEQUENCE [LARGE SCALE GENOMIC DNA]</scope>
    <source>
        <strain evidence="7 8">WPS1-2</strain>
    </source>
</reference>
<keyword evidence="2 6" id="KW-0378">Hydrolase</keyword>
<feature type="binding site" evidence="6">
    <location>
        <position position="107"/>
    </location>
    <ligand>
        <name>substrate</name>
    </ligand>
</feature>
<feature type="binding site" evidence="6">
    <location>
        <begin position="141"/>
        <end position="143"/>
    </location>
    <ligand>
        <name>substrate</name>
    </ligand>
</feature>
<keyword evidence="4 6" id="KW-0456">Lyase</keyword>
<evidence type="ECO:0000256" key="6">
    <source>
        <dbReference type="HAMAP-Rule" id="MF_01876"/>
    </source>
</evidence>
<comment type="caution">
    <text evidence="7">The sequence shown here is derived from an EMBL/GenBank/DDBJ whole genome shotgun (WGS) entry which is preliminary data.</text>
</comment>
<dbReference type="Gene3D" id="3.40.1790.10">
    <property type="entry name" value="Indigoidine synthase domain"/>
    <property type="match status" value="1"/>
</dbReference>
<comment type="catalytic activity">
    <reaction evidence="6">
        <text>D-ribose 5-phosphate + uracil = psi-UMP + H2O</text>
        <dbReference type="Rhea" id="RHEA:18337"/>
        <dbReference type="ChEBI" id="CHEBI:15377"/>
        <dbReference type="ChEBI" id="CHEBI:17568"/>
        <dbReference type="ChEBI" id="CHEBI:58380"/>
        <dbReference type="ChEBI" id="CHEBI:78346"/>
        <dbReference type="EC" id="4.2.1.70"/>
    </reaction>
</comment>
<feature type="binding site" evidence="6">
    <location>
        <position position="139"/>
    </location>
    <ligand>
        <name>Mn(2+)</name>
        <dbReference type="ChEBI" id="CHEBI:29035"/>
    </ligand>
</feature>
<dbReference type="GO" id="GO:0016798">
    <property type="term" value="F:hydrolase activity, acting on glycosyl bonds"/>
    <property type="evidence" value="ECO:0007669"/>
    <property type="project" value="UniProtKB-KW"/>
</dbReference>
<name>A0A420ET06_9ACTN</name>
<feature type="binding site" evidence="6">
    <location>
        <position position="87"/>
    </location>
    <ligand>
        <name>substrate</name>
    </ligand>
</feature>
<comment type="cofactor">
    <cofactor evidence="6">
        <name>Mn(2+)</name>
        <dbReference type="ChEBI" id="CHEBI:29035"/>
    </cofactor>
    <text evidence="6">Binds 1 Mn(2+) ion per subunit.</text>
</comment>
<feature type="active site" description="Nucleophile" evidence="6">
    <location>
        <position position="160"/>
    </location>
</feature>
<organism evidence="7 8">
    <name type="scientific">Micromonospora globbae</name>
    <dbReference type="NCBI Taxonomy" id="1894969"/>
    <lineage>
        <taxon>Bacteria</taxon>
        <taxon>Bacillati</taxon>
        <taxon>Actinomycetota</taxon>
        <taxon>Actinomycetes</taxon>
        <taxon>Micromonosporales</taxon>
        <taxon>Micromonosporaceae</taxon>
        <taxon>Micromonospora</taxon>
    </lineage>
</organism>
<protein>
    <recommendedName>
        <fullName evidence="6">Pseudouridine-5'-phosphate glycosidase</fullName>
        <shortName evidence="6">PsiMP glycosidase</shortName>
        <ecNumber evidence="6">4.2.1.70</ecNumber>
    </recommendedName>
</protein>
<dbReference type="SUPFAM" id="SSF110581">
    <property type="entry name" value="Indigoidine synthase A-like"/>
    <property type="match status" value="1"/>
</dbReference>
<keyword evidence="5 6" id="KW-0326">Glycosidase</keyword>
<dbReference type="AlphaFoldDB" id="A0A420ET06"/>
<evidence type="ECO:0000313" key="7">
    <source>
        <dbReference type="EMBL" id="RKF23808.1"/>
    </source>
</evidence>
<dbReference type="EMBL" id="RAQQ01000033">
    <property type="protein sequence ID" value="RKF23808.1"/>
    <property type="molecule type" value="Genomic_DNA"/>
</dbReference>
<dbReference type="InterPro" id="IPR007342">
    <property type="entry name" value="PsuG"/>
</dbReference>